<gene>
    <name evidence="1" type="ORF">O185_00540</name>
</gene>
<comment type="caution">
    <text evidence="1">The sequence shown here is derived from an EMBL/GenBank/DDBJ whole genome shotgun (WGS) entry which is preliminary data.</text>
</comment>
<sequence>VNESIMNLSFRQYNYKIGMQIRSPLARYIYKRMSHYWTQASPDSPYTPSLISFLTQSPRELSPRMPENVRAMKLALEALIKQEVISDYDSNQIKDGRKVIDVRYVIRPHENFVKQVMASNKRKQQTELRAIKQGMIDHDIIDERQRKGR</sequence>
<evidence type="ECO:0008006" key="3">
    <source>
        <dbReference type="Google" id="ProtNLM"/>
    </source>
</evidence>
<proteinExistence type="predicted"/>
<dbReference type="Proteomes" id="UP000017133">
    <property type="component" value="Unassembled WGS sequence"/>
</dbReference>
<name>U7R4K1_PHOTE</name>
<keyword evidence="2" id="KW-1185">Reference proteome</keyword>
<accession>U7R4K1</accession>
<evidence type="ECO:0000313" key="1">
    <source>
        <dbReference type="EMBL" id="ERT15009.1"/>
    </source>
</evidence>
<reference evidence="1 2" key="1">
    <citation type="submission" date="2013-10" db="EMBL/GenBank/DDBJ databases">
        <title>Whole Genome Shotgun Sequence of Photorhabdus temperata J3.</title>
        <authorList>
            <person name="Park G.-S."/>
            <person name="Hong S.-J."/>
            <person name="Shin J.-H."/>
        </authorList>
    </citation>
    <scope>NUCLEOTIDE SEQUENCE [LARGE SCALE GENOMIC DNA]</scope>
    <source>
        <strain evidence="1 2">J3</strain>
    </source>
</reference>
<dbReference type="EMBL" id="AXDT01000006">
    <property type="protein sequence ID" value="ERT15009.1"/>
    <property type="molecule type" value="Genomic_DNA"/>
</dbReference>
<dbReference type="PATRIC" id="fig|1389415.4.peg.100"/>
<feature type="non-terminal residue" evidence="1">
    <location>
        <position position="1"/>
    </location>
</feature>
<dbReference type="AlphaFoldDB" id="U7R4K1"/>
<protein>
    <recommendedName>
        <fullName evidence="3">Plasmid replication protein</fullName>
    </recommendedName>
</protein>
<evidence type="ECO:0000313" key="2">
    <source>
        <dbReference type="Proteomes" id="UP000017133"/>
    </source>
</evidence>
<organism evidence="1 2">
    <name type="scientific">Photorhabdus temperata J3</name>
    <dbReference type="NCBI Taxonomy" id="1389415"/>
    <lineage>
        <taxon>Bacteria</taxon>
        <taxon>Pseudomonadati</taxon>
        <taxon>Pseudomonadota</taxon>
        <taxon>Gammaproteobacteria</taxon>
        <taxon>Enterobacterales</taxon>
        <taxon>Morganellaceae</taxon>
        <taxon>Photorhabdus</taxon>
    </lineage>
</organism>